<evidence type="ECO:0000256" key="3">
    <source>
        <dbReference type="PROSITE-ProRule" id="PRU00023"/>
    </source>
</evidence>
<sequence>MPLIIAVRNRDVNRAKFLVQSCGASVNMPDRDGITPLSHAVIERNVEMVKVLVQNGAKVDAADNYGFTPLMEASAGRYLEVVKVLVENLNDPKDIDDLITPAHRFHRPGADYDWTALMIAAEVEDLEIIRILLKGGAKEGYDRILLIVIETKKKDLFKTVIEAADKALLRIAIKADEEELLRTAIEANNGDVVDFLAERMSYEAFRRMFFSWKSTPERTSEIRRILYRHMESK</sequence>
<dbReference type="Pfam" id="PF00023">
    <property type="entry name" value="Ank"/>
    <property type="match status" value="1"/>
</dbReference>
<gene>
    <name evidence="4" type="ORF">Cvel_7920</name>
</gene>
<dbReference type="EMBL" id="CDMZ01003460">
    <property type="protein sequence ID" value="CEM46463.1"/>
    <property type="molecule type" value="Genomic_DNA"/>
</dbReference>
<dbReference type="PANTHER" id="PTHR24123">
    <property type="entry name" value="ANKYRIN REPEAT-CONTAINING"/>
    <property type="match status" value="1"/>
</dbReference>
<dbReference type="Pfam" id="PF12796">
    <property type="entry name" value="Ank_2"/>
    <property type="match status" value="1"/>
</dbReference>
<dbReference type="Gene3D" id="1.25.40.20">
    <property type="entry name" value="Ankyrin repeat-containing domain"/>
    <property type="match status" value="2"/>
</dbReference>
<reference evidence="4" key="1">
    <citation type="submission" date="2014-11" db="EMBL/GenBank/DDBJ databases">
        <authorList>
            <person name="Otto D Thomas"/>
            <person name="Naeem Raeece"/>
        </authorList>
    </citation>
    <scope>NUCLEOTIDE SEQUENCE</scope>
</reference>
<keyword evidence="1" id="KW-0677">Repeat</keyword>
<protein>
    <submittedName>
        <fullName evidence="4">Uncharacterized protein</fullName>
    </submittedName>
</protein>
<dbReference type="PROSITE" id="PS50297">
    <property type="entry name" value="ANK_REP_REGION"/>
    <property type="match status" value="1"/>
</dbReference>
<dbReference type="SMART" id="SM00248">
    <property type="entry name" value="ANK"/>
    <property type="match status" value="4"/>
</dbReference>
<dbReference type="PhylomeDB" id="A0A0G4HQ91"/>
<dbReference type="SUPFAM" id="SSF48403">
    <property type="entry name" value="Ankyrin repeat"/>
    <property type="match status" value="1"/>
</dbReference>
<dbReference type="InterPro" id="IPR051165">
    <property type="entry name" value="Multifunctional_ANK_Repeat"/>
</dbReference>
<organism evidence="4">
    <name type="scientific">Chromera velia CCMP2878</name>
    <dbReference type="NCBI Taxonomy" id="1169474"/>
    <lineage>
        <taxon>Eukaryota</taxon>
        <taxon>Sar</taxon>
        <taxon>Alveolata</taxon>
        <taxon>Colpodellida</taxon>
        <taxon>Chromeraceae</taxon>
        <taxon>Chromera</taxon>
    </lineage>
</organism>
<keyword evidence="2 3" id="KW-0040">ANK repeat</keyword>
<evidence type="ECO:0000313" key="4">
    <source>
        <dbReference type="EMBL" id="CEM46463.1"/>
    </source>
</evidence>
<dbReference type="VEuPathDB" id="CryptoDB:Cvel_7920"/>
<feature type="repeat" description="ANK" evidence="3">
    <location>
        <begin position="32"/>
        <end position="64"/>
    </location>
</feature>
<dbReference type="PROSITE" id="PS50088">
    <property type="entry name" value="ANK_REPEAT"/>
    <property type="match status" value="1"/>
</dbReference>
<dbReference type="InterPro" id="IPR002110">
    <property type="entry name" value="Ankyrin_rpt"/>
</dbReference>
<accession>A0A0G4HQ91</accession>
<name>A0A0G4HQ91_9ALVE</name>
<dbReference type="InterPro" id="IPR036770">
    <property type="entry name" value="Ankyrin_rpt-contain_sf"/>
</dbReference>
<evidence type="ECO:0000256" key="1">
    <source>
        <dbReference type="ARBA" id="ARBA00022737"/>
    </source>
</evidence>
<evidence type="ECO:0000256" key="2">
    <source>
        <dbReference type="ARBA" id="ARBA00023043"/>
    </source>
</evidence>
<dbReference type="PANTHER" id="PTHR24123:SF33">
    <property type="entry name" value="PROTEIN HOS4"/>
    <property type="match status" value="1"/>
</dbReference>
<proteinExistence type="predicted"/>
<dbReference type="AlphaFoldDB" id="A0A0G4HQ91"/>